<dbReference type="PANTHER" id="PTHR43423">
    <property type="entry name" value="ABC TRANSPORTER I FAMILY MEMBER 17"/>
    <property type="match status" value="1"/>
</dbReference>
<keyword evidence="3" id="KW-1278">Translocase</keyword>
<keyword evidence="8" id="KW-1185">Reference proteome</keyword>
<protein>
    <submittedName>
        <fullName evidence="7">ABC-type bacteriocin/lantibiotic exporter with double-glycine peptidase domain</fullName>
    </submittedName>
</protein>
<dbReference type="Proteomes" id="UP001233360">
    <property type="component" value="Unassembled WGS sequence"/>
</dbReference>
<evidence type="ECO:0000256" key="2">
    <source>
        <dbReference type="ARBA" id="ARBA00022592"/>
    </source>
</evidence>
<keyword evidence="2" id="KW-0592">Phosphate transport</keyword>
<evidence type="ECO:0000256" key="1">
    <source>
        <dbReference type="ARBA" id="ARBA00022475"/>
    </source>
</evidence>
<keyword evidence="2" id="KW-0813">Transport</keyword>
<keyword evidence="4" id="KW-0472">Membrane</keyword>
<dbReference type="Gene3D" id="3.40.50.300">
    <property type="entry name" value="P-loop containing nucleotide triphosphate hydrolases"/>
    <property type="match status" value="1"/>
</dbReference>
<evidence type="ECO:0000259" key="6">
    <source>
        <dbReference type="Pfam" id="PF00005"/>
    </source>
</evidence>
<accession>A0ABU0UU25</accession>
<dbReference type="InterPro" id="IPR003439">
    <property type="entry name" value="ABC_transporter-like_ATP-bd"/>
</dbReference>
<evidence type="ECO:0000313" key="7">
    <source>
        <dbReference type="EMBL" id="MDQ1208049.1"/>
    </source>
</evidence>
<evidence type="ECO:0000313" key="8">
    <source>
        <dbReference type="Proteomes" id="UP001233360"/>
    </source>
</evidence>
<dbReference type="EMBL" id="JAUTBK010000002">
    <property type="protein sequence ID" value="MDQ1208049.1"/>
    <property type="molecule type" value="Genomic_DNA"/>
</dbReference>
<proteinExistence type="predicted"/>
<dbReference type="Pfam" id="PF00005">
    <property type="entry name" value="ABC_tran"/>
    <property type="match status" value="1"/>
</dbReference>
<name>A0ABU0UU25_ACIBI</name>
<gene>
    <name evidence="7" type="ORF">QE380_000972</name>
</gene>
<keyword evidence="1" id="KW-1003">Cell membrane</keyword>
<evidence type="ECO:0000256" key="4">
    <source>
        <dbReference type="ARBA" id="ARBA00023136"/>
    </source>
</evidence>
<organism evidence="7 8">
    <name type="scientific">Acinetobacter baylyi</name>
    <dbReference type="NCBI Taxonomy" id="202950"/>
    <lineage>
        <taxon>Bacteria</taxon>
        <taxon>Pseudomonadati</taxon>
        <taxon>Pseudomonadota</taxon>
        <taxon>Gammaproteobacteria</taxon>
        <taxon>Moraxellales</taxon>
        <taxon>Moraxellaceae</taxon>
        <taxon>Acinetobacter</taxon>
    </lineage>
</organism>
<sequence>MMNTINTTNSLEKDNTVTSEQLQFTGAETQSKRQGSFVSFDTQTAPKKDVKNTIKLSTSDVHVYYGESEAIKGIDLEIYENEVIAFIGPSGCGKSTFLRTLKPYE</sequence>
<evidence type="ECO:0000256" key="3">
    <source>
        <dbReference type="ARBA" id="ARBA00022967"/>
    </source>
</evidence>
<feature type="region of interest" description="Disordered" evidence="5">
    <location>
        <begin position="1"/>
        <end position="20"/>
    </location>
</feature>
<dbReference type="SUPFAM" id="SSF52540">
    <property type="entry name" value="P-loop containing nucleoside triphosphate hydrolases"/>
    <property type="match status" value="1"/>
</dbReference>
<comment type="caution">
    <text evidence="7">The sequence shown here is derived from an EMBL/GenBank/DDBJ whole genome shotgun (WGS) entry which is preliminary data.</text>
</comment>
<feature type="domain" description="ABC transporter" evidence="6">
    <location>
        <begin position="72"/>
        <end position="101"/>
    </location>
</feature>
<dbReference type="InterPro" id="IPR027417">
    <property type="entry name" value="P-loop_NTPase"/>
</dbReference>
<reference evidence="7 8" key="1">
    <citation type="submission" date="2023-07" db="EMBL/GenBank/DDBJ databases">
        <title>Functional and genomic diversity of the sorghum phyllosphere microbiome.</title>
        <authorList>
            <person name="Shade A."/>
        </authorList>
    </citation>
    <scope>NUCLEOTIDE SEQUENCE [LARGE SCALE GENOMIC DNA]</scope>
    <source>
        <strain evidence="7 8">SORGH_AS_0887</strain>
    </source>
</reference>
<dbReference type="PANTHER" id="PTHR43423:SF10">
    <property type="entry name" value="PHOSPHATE IMPORT ATP-BINDING PROTEIN PSTB 2"/>
    <property type="match status" value="1"/>
</dbReference>
<evidence type="ECO:0000256" key="5">
    <source>
        <dbReference type="SAM" id="MobiDB-lite"/>
    </source>
</evidence>